<sequence length="453" mass="49724">MPNTQYGYLGLLLFVAGCTSQMTSLSDQQLLQKAQQGQGRAQFELATRLTGKAQPDYSAAMHWMKQAAEGGVMAADSATQSRAAAQVATWYEQGLGEPKDPVKARSWWQQSAALGNTQASWRLAQLCQHNNDGKLVAECVDSLEQAAKGDVIEAQRALALWYSQKSEASKEAIVWLTKAAQAGDRSAQTTLGSFYAQGRGVPRNLATAERWYAKAATQGDPQALLWMAEQSSGKTAFRWYQQAAEAGAASAQLWLANAYLSGNQVPANPALAREWLAKAVNNASHEAQYLFALQQASAVEHEHFLTLAAEGGLAKAQVALGRASLRAQEFSQARGWFAKAAAQGDVEGRFEYGEMLRAGQGGEHDYHGAYQQYRYAAQHGNRMAQYRMGMMREEGLGGPRNRLHAYAWFSLAATEGMEEAIQARETLEGMMTPEEIKRAQKLSQYWFKQQEST</sequence>
<evidence type="ECO:0000313" key="2">
    <source>
        <dbReference type="Proteomes" id="UP000014012"/>
    </source>
</evidence>
<dbReference type="PANTHER" id="PTHR11102:SF160">
    <property type="entry name" value="ERAD-ASSOCIATED E3 UBIQUITIN-PROTEIN LIGASE COMPONENT HRD3"/>
    <property type="match status" value="1"/>
</dbReference>
<protein>
    <submittedName>
        <fullName evidence="1">Lipoprotein</fullName>
    </submittedName>
</protein>
<dbReference type="Gene3D" id="1.25.40.10">
    <property type="entry name" value="Tetratricopeptide repeat domain"/>
    <property type="match status" value="4"/>
</dbReference>
<dbReference type="SMART" id="SM00671">
    <property type="entry name" value="SEL1"/>
    <property type="match status" value="9"/>
</dbReference>
<dbReference type="Proteomes" id="UP000014012">
    <property type="component" value="Unassembled WGS sequence"/>
</dbReference>
<organism evidence="1 2">
    <name type="scientific">Plesiomonas shigelloides 302-73</name>
    <dbReference type="NCBI Taxonomy" id="1315976"/>
    <lineage>
        <taxon>Bacteria</taxon>
        <taxon>Pseudomonadati</taxon>
        <taxon>Pseudomonadota</taxon>
        <taxon>Gammaproteobacteria</taxon>
        <taxon>Enterobacterales</taxon>
        <taxon>Enterobacteriaceae</taxon>
        <taxon>Plesiomonas</taxon>
    </lineage>
</organism>
<dbReference type="InterPro" id="IPR006597">
    <property type="entry name" value="Sel1-like"/>
</dbReference>
<dbReference type="OrthoDB" id="6114904at2"/>
<dbReference type="HOGENOM" id="CLU_600831_0_0_6"/>
<dbReference type="InterPro" id="IPR050767">
    <property type="entry name" value="Sel1_AlgK"/>
</dbReference>
<dbReference type="AlphaFoldDB" id="R8ARQ7"/>
<dbReference type="EMBL" id="AQQO01000047">
    <property type="protein sequence ID" value="EON89022.1"/>
    <property type="molecule type" value="Genomic_DNA"/>
</dbReference>
<evidence type="ECO:0000313" key="1">
    <source>
        <dbReference type="EMBL" id="EON89022.1"/>
    </source>
</evidence>
<reference evidence="1 2" key="1">
    <citation type="journal article" date="2013" name="Genome Announc.">
        <title>Genome Sequence of Plesiomonas shigelloides Strain 302-73 (Serotype O1).</title>
        <authorList>
            <person name="Pique N."/>
            <person name="Aquilini E."/>
            <person name="Alioto T."/>
            <person name="Minana-Galbis D."/>
            <person name="Tomas J.M."/>
        </authorList>
    </citation>
    <scope>NUCLEOTIDE SEQUENCE [LARGE SCALE GENOMIC DNA]</scope>
    <source>
        <strain evidence="1 2">302-73</strain>
    </source>
</reference>
<dbReference type="SUPFAM" id="SSF81901">
    <property type="entry name" value="HCP-like"/>
    <property type="match status" value="2"/>
</dbReference>
<dbReference type="InterPro" id="IPR011990">
    <property type="entry name" value="TPR-like_helical_dom_sf"/>
</dbReference>
<keyword evidence="2" id="KW-1185">Reference proteome</keyword>
<accession>R8ARQ7</accession>
<comment type="caution">
    <text evidence="1">The sequence shown here is derived from an EMBL/GenBank/DDBJ whole genome shotgun (WGS) entry which is preliminary data.</text>
</comment>
<gene>
    <name evidence="1" type="ORF">PLESHI_07740</name>
</gene>
<proteinExistence type="predicted"/>
<name>R8ARQ7_PLESH</name>
<dbReference type="Pfam" id="PF08238">
    <property type="entry name" value="Sel1"/>
    <property type="match status" value="9"/>
</dbReference>
<dbReference type="PATRIC" id="fig|1315976.3.peg.1525"/>
<keyword evidence="1" id="KW-0449">Lipoprotein</keyword>
<dbReference type="PANTHER" id="PTHR11102">
    <property type="entry name" value="SEL-1-LIKE PROTEIN"/>
    <property type="match status" value="1"/>
</dbReference>